<sequence length="88" mass="9855">MSPICEETAFDLAFIEQWFQIKPHLPLVRDYLSPRVENLSLSHAAPESVLQLVKLPEPVVSSLSAVEKAQELKDEDIESGFPVDLPEP</sequence>
<reference evidence="1 2" key="1">
    <citation type="journal article" date="2016" name="Front. Microbiol.">
        <title>Single-Cell (Meta-)Genomics of a Dimorphic Candidatus Thiomargarita nelsonii Reveals Genomic Plasticity.</title>
        <authorList>
            <person name="Flood B.E."/>
            <person name="Fliss P."/>
            <person name="Jones D.S."/>
            <person name="Dick G.J."/>
            <person name="Jain S."/>
            <person name="Kaster A.K."/>
            <person name="Winkel M."/>
            <person name="Mussmann M."/>
            <person name="Bailey J."/>
        </authorList>
    </citation>
    <scope>NUCLEOTIDE SEQUENCE [LARGE SCALE GENOMIC DNA]</scope>
    <source>
        <strain evidence="1">Hydrate Ridge</strain>
    </source>
</reference>
<dbReference type="EMBL" id="JSZA02000018">
    <property type="protein sequence ID" value="KHD07849.1"/>
    <property type="molecule type" value="Genomic_DNA"/>
</dbReference>
<dbReference type="Proteomes" id="UP000030428">
    <property type="component" value="Unassembled WGS sequence"/>
</dbReference>
<dbReference type="AlphaFoldDB" id="A0A0A6PC68"/>
<evidence type="ECO:0000313" key="2">
    <source>
        <dbReference type="Proteomes" id="UP000030428"/>
    </source>
</evidence>
<accession>A0A0A6PC68</accession>
<protein>
    <submittedName>
        <fullName evidence="1">Uncharacterized protein</fullName>
    </submittedName>
</protein>
<proteinExistence type="predicted"/>
<organism evidence="1 2">
    <name type="scientific">Candidatus Thiomargarita nelsonii</name>
    <dbReference type="NCBI Taxonomy" id="1003181"/>
    <lineage>
        <taxon>Bacteria</taxon>
        <taxon>Pseudomonadati</taxon>
        <taxon>Pseudomonadota</taxon>
        <taxon>Gammaproteobacteria</taxon>
        <taxon>Thiotrichales</taxon>
        <taxon>Thiotrichaceae</taxon>
        <taxon>Thiomargarita</taxon>
    </lineage>
</organism>
<evidence type="ECO:0000313" key="1">
    <source>
        <dbReference type="EMBL" id="KHD07849.1"/>
    </source>
</evidence>
<keyword evidence="2" id="KW-1185">Reference proteome</keyword>
<name>A0A0A6PC68_9GAMM</name>
<gene>
    <name evidence="1" type="ORF">PN36_06475</name>
</gene>
<comment type="caution">
    <text evidence="1">The sequence shown here is derived from an EMBL/GenBank/DDBJ whole genome shotgun (WGS) entry which is preliminary data.</text>
</comment>